<reference evidence="3 4" key="1">
    <citation type="journal article" date="2013" name="Int. J. Syst. Evol. Microbiol.">
        <title>Kordia antarctica sp. nov., isolated from Antarctic seawater.</title>
        <authorList>
            <person name="Baek K."/>
            <person name="Choi A."/>
            <person name="Kang I."/>
            <person name="Lee K."/>
            <person name="Cho J.C."/>
        </authorList>
    </citation>
    <scope>NUCLEOTIDE SEQUENCE [LARGE SCALE GENOMIC DNA]</scope>
    <source>
        <strain evidence="3 4">IMCC3317</strain>
    </source>
</reference>
<keyword evidence="4" id="KW-1185">Reference proteome</keyword>
<dbReference type="SMART" id="SM00827">
    <property type="entry name" value="PKS_AT"/>
    <property type="match status" value="1"/>
</dbReference>
<evidence type="ECO:0000259" key="2">
    <source>
        <dbReference type="SMART" id="SM00827"/>
    </source>
</evidence>
<protein>
    <recommendedName>
        <fullName evidence="2">Malonyl-CoA:ACP transacylase (MAT) domain-containing protein</fullName>
    </recommendedName>
</protein>
<organism evidence="3 4">
    <name type="scientific">Kordia antarctica</name>
    <dbReference type="NCBI Taxonomy" id="1218801"/>
    <lineage>
        <taxon>Bacteria</taxon>
        <taxon>Pseudomonadati</taxon>
        <taxon>Bacteroidota</taxon>
        <taxon>Flavobacteriia</taxon>
        <taxon>Flavobacteriales</taxon>
        <taxon>Flavobacteriaceae</taxon>
        <taxon>Kordia</taxon>
    </lineage>
</organism>
<dbReference type="PANTHER" id="PTHR45681:SF6">
    <property type="entry name" value="POLYKETIDE SYNTHASE 37"/>
    <property type="match status" value="1"/>
</dbReference>
<dbReference type="InterPro" id="IPR016035">
    <property type="entry name" value="Acyl_Trfase/lysoPLipase"/>
</dbReference>
<dbReference type="PANTHER" id="PTHR45681">
    <property type="entry name" value="POLYKETIDE SYNTHASE 44-RELATED"/>
    <property type="match status" value="1"/>
</dbReference>
<accession>A0A7L4ZHY2</accession>
<dbReference type="Pfam" id="PF00698">
    <property type="entry name" value="Acyl_transf_1"/>
    <property type="match status" value="1"/>
</dbReference>
<gene>
    <name evidence="3" type="ORF">IMCC3317_14450</name>
</gene>
<dbReference type="InterPro" id="IPR001227">
    <property type="entry name" value="Ac_transferase_dom_sf"/>
</dbReference>
<dbReference type="SUPFAM" id="SSF55048">
    <property type="entry name" value="Probable ACP-binding domain of malonyl-CoA ACP transacylase"/>
    <property type="match status" value="1"/>
</dbReference>
<evidence type="ECO:0000313" key="3">
    <source>
        <dbReference type="EMBL" id="QHI36091.1"/>
    </source>
</evidence>
<feature type="domain" description="Malonyl-CoA:ACP transacylase (MAT)" evidence="2">
    <location>
        <begin position="1"/>
        <end position="293"/>
    </location>
</feature>
<evidence type="ECO:0000256" key="1">
    <source>
        <dbReference type="ARBA" id="ARBA00022679"/>
    </source>
</evidence>
<dbReference type="InterPro" id="IPR050444">
    <property type="entry name" value="Polyketide_Synthase"/>
</dbReference>
<dbReference type="InterPro" id="IPR016036">
    <property type="entry name" value="Malonyl_transacylase_ACP-bd"/>
</dbReference>
<dbReference type="GO" id="GO:0016740">
    <property type="term" value="F:transferase activity"/>
    <property type="evidence" value="ECO:0007669"/>
    <property type="project" value="UniProtKB-KW"/>
</dbReference>
<sequence length="312" mass="35159">MFSGQGSQYYQMGKELYENHKVFNYWMDACNEIVSPLIKTSLTEIIYNKDKRGESFDRLLHTNPALLSIQYSMFHVLKDLGIQPDYVLGYSLGEITAAMASEVLTLEDGLSFVTDMADFVEEETPKATMLAIMAGKEIVLDYSDLFSKCWIIATNFSGSFVVCGLPENVSSLQNALRQDGITTQELPVNNGFHTPIIDDLEQKFKKRVKEIKLSDAKIPIISSKEYDIVQEVSHDYFWEVIRYPVNFQTTVKNTVKNKECIFIDLGPSGSLATSVKYIVDSNSGAVPLQILNQYGKNLEALEKFKANFSANQ</sequence>
<dbReference type="AlphaFoldDB" id="A0A7L4ZHY2"/>
<proteinExistence type="predicted"/>
<evidence type="ECO:0000313" key="4">
    <source>
        <dbReference type="Proteomes" id="UP000464657"/>
    </source>
</evidence>
<dbReference type="SUPFAM" id="SSF52151">
    <property type="entry name" value="FabD/lysophospholipase-like"/>
    <property type="match status" value="1"/>
</dbReference>
<dbReference type="KEGG" id="kan:IMCC3317_14450"/>
<dbReference type="Proteomes" id="UP000464657">
    <property type="component" value="Chromosome"/>
</dbReference>
<dbReference type="Gene3D" id="3.40.366.10">
    <property type="entry name" value="Malonyl-Coenzyme A Acyl Carrier Protein, domain 2"/>
    <property type="match status" value="1"/>
</dbReference>
<dbReference type="InterPro" id="IPR014043">
    <property type="entry name" value="Acyl_transferase_dom"/>
</dbReference>
<keyword evidence="1" id="KW-0808">Transferase</keyword>
<dbReference type="EMBL" id="CP019288">
    <property type="protein sequence ID" value="QHI36091.1"/>
    <property type="molecule type" value="Genomic_DNA"/>
</dbReference>
<name>A0A7L4ZHY2_9FLAO</name>